<keyword evidence="5" id="KW-1185">Reference proteome</keyword>
<dbReference type="EMBL" id="QYUK01000011">
    <property type="protein sequence ID" value="RJF87583.1"/>
    <property type="molecule type" value="Genomic_DNA"/>
</dbReference>
<dbReference type="Gene3D" id="3.20.20.70">
    <property type="entry name" value="Aldolase class I"/>
    <property type="match status" value="1"/>
</dbReference>
<dbReference type="PANTHER" id="PTHR43656">
    <property type="entry name" value="BINDING OXIDOREDUCTASE, PUTATIVE (AFU_ORTHOLOGUE AFUA_2G08260)-RELATED"/>
    <property type="match status" value="1"/>
</dbReference>
<dbReference type="InterPro" id="IPR001155">
    <property type="entry name" value="OxRdtase_FMN_N"/>
</dbReference>
<evidence type="ECO:0000313" key="4">
    <source>
        <dbReference type="EMBL" id="RJF87583.1"/>
    </source>
</evidence>
<reference evidence="4 5" key="1">
    <citation type="submission" date="2018-09" db="EMBL/GenBank/DDBJ databases">
        <authorList>
            <person name="Zhu H."/>
        </authorList>
    </citation>
    <scope>NUCLEOTIDE SEQUENCE [LARGE SCALE GENOMIC DNA]</scope>
    <source>
        <strain evidence="4 5">K1W22B-8</strain>
    </source>
</reference>
<evidence type="ECO:0000313" key="5">
    <source>
        <dbReference type="Proteomes" id="UP000284605"/>
    </source>
</evidence>
<dbReference type="Proteomes" id="UP000284605">
    <property type="component" value="Unassembled WGS sequence"/>
</dbReference>
<keyword evidence="1" id="KW-0285">Flavoprotein</keyword>
<sequence>MNQARHKLFEPFAFAEGITLRNRVVMAPMTTWAGNANGTVSDAELDYYRRRVGGVGLVITGCTHVLANGIGFTNEFAAWDDSFVPSLRRLAAAAKSGGAPAVLQIFHAGNKAIPALVPGGEVVSASAVATEAGPFSPALTPRALTHDEILDVIDAFGAATRRAIEAGFDGVELHGAHGFLIQNFFSPKFNQRADDWGGSLENRLRFPLAVVEAVKRVIEAHATRPFLLGYRLSPDEPDAGGLRIDDTFVLIDRLVDSGIDYLHASLANLLEARPVGDHGAATTARLILDHVAGRLPVIAAGQIRTPDQAAKAMELGLSLVAIGQGLVMNPGWVELAKIDLDERIDTALNPSKVPYIAIPDKLWTVIEATTGWFELQAEPQHTEAQAAQG</sequence>
<evidence type="ECO:0000256" key="2">
    <source>
        <dbReference type="ARBA" id="ARBA00023002"/>
    </source>
</evidence>
<accession>A0A418WC14</accession>
<dbReference type="InterPro" id="IPR013785">
    <property type="entry name" value="Aldolase_TIM"/>
</dbReference>
<proteinExistence type="predicted"/>
<dbReference type="GO" id="GO:0016491">
    <property type="term" value="F:oxidoreductase activity"/>
    <property type="evidence" value="ECO:0007669"/>
    <property type="project" value="UniProtKB-KW"/>
</dbReference>
<keyword evidence="2" id="KW-0560">Oxidoreductase</keyword>
<dbReference type="SUPFAM" id="SSF51395">
    <property type="entry name" value="FMN-linked oxidoreductases"/>
    <property type="match status" value="1"/>
</dbReference>
<organism evidence="4 5">
    <name type="scientific">Oleomonas cavernae</name>
    <dbReference type="NCBI Taxonomy" id="2320859"/>
    <lineage>
        <taxon>Bacteria</taxon>
        <taxon>Pseudomonadati</taxon>
        <taxon>Pseudomonadota</taxon>
        <taxon>Alphaproteobacteria</taxon>
        <taxon>Acetobacterales</taxon>
        <taxon>Acetobacteraceae</taxon>
        <taxon>Oleomonas</taxon>
    </lineage>
</organism>
<dbReference type="RefSeq" id="WP_119778222.1">
    <property type="nucleotide sequence ID" value="NZ_QYUK01000011.1"/>
</dbReference>
<dbReference type="Pfam" id="PF00724">
    <property type="entry name" value="Oxidored_FMN"/>
    <property type="match status" value="1"/>
</dbReference>
<evidence type="ECO:0000259" key="3">
    <source>
        <dbReference type="Pfam" id="PF00724"/>
    </source>
</evidence>
<dbReference type="AlphaFoldDB" id="A0A418WC14"/>
<dbReference type="CDD" id="cd04735">
    <property type="entry name" value="OYE_like_4_FMN"/>
    <property type="match status" value="1"/>
</dbReference>
<dbReference type="GO" id="GO:0010181">
    <property type="term" value="F:FMN binding"/>
    <property type="evidence" value="ECO:0007669"/>
    <property type="project" value="InterPro"/>
</dbReference>
<gene>
    <name evidence="4" type="ORF">D3874_11580</name>
</gene>
<name>A0A418WC14_9PROT</name>
<dbReference type="InterPro" id="IPR051799">
    <property type="entry name" value="NADH_flavin_oxidoreductase"/>
</dbReference>
<dbReference type="PANTHER" id="PTHR43656:SF2">
    <property type="entry name" value="BINDING OXIDOREDUCTASE, PUTATIVE (AFU_ORTHOLOGUE AFUA_2G08260)-RELATED"/>
    <property type="match status" value="1"/>
</dbReference>
<feature type="domain" description="NADH:flavin oxidoreductase/NADH oxidase N-terminal" evidence="3">
    <location>
        <begin position="7"/>
        <end position="339"/>
    </location>
</feature>
<evidence type="ECO:0000256" key="1">
    <source>
        <dbReference type="ARBA" id="ARBA00022630"/>
    </source>
</evidence>
<comment type="caution">
    <text evidence="4">The sequence shown here is derived from an EMBL/GenBank/DDBJ whole genome shotgun (WGS) entry which is preliminary data.</text>
</comment>
<protein>
    <submittedName>
        <fullName evidence="4">NADH-dependent flavin oxidoreductase</fullName>
    </submittedName>
</protein>
<dbReference type="OrthoDB" id="9804454at2"/>